<protein>
    <submittedName>
        <fullName evidence="3">FAS1 domain-containing protein</fullName>
    </submittedName>
</protein>
<sequence>MYSSIRIVAVFCCLAGDIPRVISDTASDLATALAQYPSLSTLRQLVNQQPTVISTLFGNNRNFTVLAPSNEAFTEYTAKNHQQLANVGTELLSNTLSYHILAGGLPYSRFDNPRGLTVPTLLTGELYNNRSVGVSLAASFGPGANGQVVLIQKNSDGYVQVQASLLRVNLTGLDKQWSGGYIQMVDKIFDLPKNCSETMEDTEGLGTLYDALEDSGAYGPIDTMANVTCLGPNDGAFEEAGNPQKGFNTSETNWMVRSHVIREPLYPDQIQNGMVLQTLRNTTINVTVSDDHIFFNNARVQTTALTNNGVIYVLDKILARDPAPAQSPDPTPSASPSPSPTNNAADKPSTSKHFSLALILGGIFALL</sequence>
<dbReference type="InterPro" id="IPR050904">
    <property type="entry name" value="Adhesion/Biosynth-related"/>
</dbReference>
<feature type="domain" description="FAS1" evidence="2">
    <location>
        <begin position="26"/>
        <end position="189"/>
    </location>
</feature>
<evidence type="ECO:0000259" key="2">
    <source>
        <dbReference type="PROSITE" id="PS50213"/>
    </source>
</evidence>
<feature type="region of interest" description="Disordered" evidence="1">
    <location>
        <begin position="322"/>
        <end position="348"/>
    </location>
</feature>
<dbReference type="PANTHER" id="PTHR10900:SF77">
    <property type="entry name" value="FI19380P1"/>
    <property type="match status" value="1"/>
</dbReference>
<dbReference type="SMART" id="SM00554">
    <property type="entry name" value="FAS1"/>
    <property type="match status" value="2"/>
</dbReference>
<keyword evidence="4" id="KW-1185">Reference proteome</keyword>
<feature type="domain" description="FAS1" evidence="2">
    <location>
        <begin position="192"/>
        <end position="318"/>
    </location>
</feature>
<dbReference type="PANTHER" id="PTHR10900">
    <property type="entry name" value="PERIOSTIN-RELATED"/>
    <property type="match status" value="1"/>
</dbReference>
<reference evidence="3" key="2">
    <citation type="submission" date="2023-05" db="EMBL/GenBank/DDBJ databases">
        <authorList>
            <consortium name="Lawrence Berkeley National Laboratory"/>
            <person name="Steindorff A."/>
            <person name="Hensen N."/>
            <person name="Bonometti L."/>
            <person name="Westerberg I."/>
            <person name="Brannstrom I.O."/>
            <person name="Guillou S."/>
            <person name="Cros-Aarteil S."/>
            <person name="Calhoun S."/>
            <person name="Haridas S."/>
            <person name="Kuo A."/>
            <person name="Mondo S."/>
            <person name="Pangilinan J."/>
            <person name="Riley R."/>
            <person name="Labutti K."/>
            <person name="Andreopoulos B."/>
            <person name="Lipzen A."/>
            <person name="Chen C."/>
            <person name="Yanf M."/>
            <person name="Daum C."/>
            <person name="Ng V."/>
            <person name="Clum A."/>
            <person name="Ohm R."/>
            <person name="Martin F."/>
            <person name="Silar P."/>
            <person name="Natvig D."/>
            <person name="Lalanne C."/>
            <person name="Gautier V."/>
            <person name="Ament-Velasquez S.L."/>
            <person name="Kruys A."/>
            <person name="Hutchinson M.I."/>
            <person name="Powell A.J."/>
            <person name="Barry K."/>
            <person name="Miller A.N."/>
            <person name="Grigoriev I.V."/>
            <person name="Debuchy R."/>
            <person name="Gladieux P."/>
            <person name="Thoren M.H."/>
            <person name="Johannesson H."/>
        </authorList>
    </citation>
    <scope>NUCLEOTIDE SEQUENCE</scope>
    <source>
        <strain evidence="3">PSN243</strain>
    </source>
</reference>
<dbReference type="Proteomes" id="UP001321760">
    <property type="component" value="Unassembled WGS sequence"/>
</dbReference>
<gene>
    <name evidence="3" type="ORF">QBC34DRAFT_437315</name>
</gene>
<name>A0AAV9GQ81_9PEZI</name>
<dbReference type="GO" id="GO:0000329">
    <property type="term" value="C:fungal-type vacuole membrane"/>
    <property type="evidence" value="ECO:0007669"/>
    <property type="project" value="TreeGrafter"/>
</dbReference>
<evidence type="ECO:0000256" key="1">
    <source>
        <dbReference type="SAM" id="MobiDB-lite"/>
    </source>
</evidence>
<feature type="compositionally biased region" description="Pro residues" evidence="1">
    <location>
        <begin position="325"/>
        <end position="339"/>
    </location>
</feature>
<dbReference type="Gene3D" id="2.30.180.10">
    <property type="entry name" value="FAS1 domain"/>
    <property type="match status" value="2"/>
</dbReference>
<dbReference type="PROSITE" id="PS50213">
    <property type="entry name" value="FAS1"/>
    <property type="match status" value="2"/>
</dbReference>
<dbReference type="AlphaFoldDB" id="A0AAV9GQ81"/>
<reference evidence="3" key="1">
    <citation type="journal article" date="2023" name="Mol. Phylogenet. Evol.">
        <title>Genome-scale phylogeny and comparative genomics of the fungal order Sordariales.</title>
        <authorList>
            <person name="Hensen N."/>
            <person name="Bonometti L."/>
            <person name="Westerberg I."/>
            <person name="Brannstrom I.O."/>
            <person name="Guillou S."/>
            <person name="Cros-Aarteil S."/>
            <person name="Calhoun S."/>
            <person name="Haridas S."/>
            <person name="Kuo A."/>
            <person name="Mondo S."/>
            <person name="Pangilinan J."/>
            <person name="Riley R."/>
            <person name="LaButti K."/>
            <person name="Andreopoulos B."/>
            <person name="Lipzen A."/>
            <person name="Chen C."/>
            <person name="Yan M."/>
            <person name="Daum C."/>
            <person name="Ng V."/>
            <person name="Clum A."/>
            <person name="Steindorff A."/>
            <person name="Ohm R.A."/>
            <person name="Martin F."/>
            <person name="Silar P."/>
            <person name="Natvig D.O."/>
            <person name="Lalanne C."/>
            <person name="Gautier V."/>
            <person name="Ament-Velasquez S.L."/>
            <person name="Kruys A."/>
            <person name="Hutchinson M.I."/>
            <person name="Powell A.J."/>
            <person name="Barry K."/>
            <person name="Miller A.N."/>
            <person name="Grigoriev I.V."/>
            <person name="Debuchy R."/>
            <person name="Gladieux P."/>
            <person name="Hiltunen Thoren M."/>
            <person name="Johannesson H."/>
        </authorList>
    </citation>
    <scope>NUCLEOTIDE SEQUENCE</scope>
    <source>
        <strain evidence="3">PSN243</strain>
    </source>
</reference>
<dbReference type="InterPro" id="IPR000782">
    <property type="entry name" value="FAS1_domain"/>
</dbReference>
<accession>A0AAV9GQ81</accession>
<dbReference type="GO" id="GO:0016236">
    <property type="term" value="P:macroautophagy"/>
    <property type="evidence" value="ECO:0007669"/>
    <property type="project" value="TreeGrafter"/>
</dbReference>
<dbReference type="EMBL" id="MU865932">
    <property type="protein sequence ID" value="KAK4450491.1"/>
    <property type="molecule type" value="Genomic_DNA"/>
</dbReference>
<evidence type="ECO:0000313" key="3">
    <source>
        <dbReference type="EMBL" id="KAK4450491.1"/>
    </source>
</evidence>
<organism evidence="3 4">
    <name type="scientific">Podospora aff. communis PSN243</name>
    <dbReference type="NCBI Taxonomy" id="3040156"/>
    <lineage>
        <taxon>Eukaryota</taxon>
        <taxon>Fungi</taxon>
        <taxon>Dikarya</taxon>
        <taxon>Ascomycota</taxon>
        <taxon>Pezizomycotina</taxon>
        <taxon>Sordariomycetes</taxon>
        <taxon>Sordariomycetidae</taxon>
        <taxon>Sordariales</taxon>
        <taxon>Podosporaceae</taxon>
        <taxon>Podospora</taxon>
    </lineage>
</organism>
<dbReference type="InterPro" id="IPR036378">
    <property type="entry name" value="FAS1_dom_sf"/>
</dbReference>
<evidence type="ECO:0000313" key="4">
    <source>
        <dbReference type="Proteomes" id="UP001321760"/>
    </source>
</evidence>
<dbReference type="Pfam" id="PF02469">
    <property type="entry name" value="Fasciclin"/>
    <property type="match status" value="2"/>
</dbReference>
<dbReference type="SUPFAM" id="SSF82153">
    <property type="entry name" value="FAS1 domain"/>
    <property type="match status" value="2"/>
</dbReference>
<comment type="caution">
    <text evidence="3">The sequence shown here is derived from an EMBL/GenBank/DDBJ whole genome shotgun (WGS) entry which is preliminary data.</text>
</comment>
<proteinExistence type="predicted"/>